<dbReference type="Proteomes" id="UP000324222">
    <property type="component" value="Unassembled WGS sequence"/>
</dbReference>
<dbReference type="EMBL" id="VSRR010001897">
    <property type="protein sequence ID" value="MPC28345.1"/>
    <property type="molecule type" value="Genomic_DNA"/>
</dbReference>
<protein>
    <submittedName>
        <fullName evidence="1">Uncharacterized protein</fullName>
    </submittedName>
</protein>
<sequence length="66" mass="7435">MRCPQLTGPRLTYSLQLALAQSSSPIPFSAVASRRSTLVLFIDSSFFFTVFPRSRLVPVINYKQLL</sequence>
<keyword evidence="2" id="KW-1185">Reference proteome</keyword>
<evidence type="ECO:0000313" key="2">
    <source>
        <dbReference type="Proteomes" id="UP000324222"/>
    </source>
</evidence>
<organism evidence="1 2">
    <name type="scientific">Portunus trituberculatus</name>
    <name type="common">Swimming crab</name>
    <name type="synonym">Neptunus trituberculatus</name>
    <dbReference type="NCBI Taxonomy" id="210409"/>
    <lineage>
        <taxon>Eukaryota</taxon>
        <taxon>Metazoa</taxon>
        <taxon>Ecdysozoa</taxon>
        <taxon>Arthropoda</taxon>
        <taxon>Crustacea</taxon>
        <taxon>Multicrustacea</taxon>
        <taxon>Malacostraca</taxon>
        <taxon>Eumalacostraca</taxon>
        <taxon>Eucarida</taxon>
        <taxon>Decapoda</taxon>
        <taxon>Pleocyemata</taxon>
        <taxon>Brachyura</taxon>
        <taxon>Eubrachyura</taxon>
        <taxon>Portunoidea</taxon>
        <taxon>Portunidae</taxon>
        <taxon>Portuninae</taxon>
        <taxon>Portunus</taxon>
    </lineage>
</organism>
<proteinExistence type="predicted"/>
<gene>
    <name evidence="1" type="ORF">E2C01_021547</name>
</gene>
<accession>A0A5B7E4N5</accession>
<comment type="caution">
    <text evidence="1">The sequence shown here is derived from an EMBL/GenBank/DDBJ whole genome shotgun (WGS) entry which is preliminary data.</text>
</comment>
<dbReference type="AlphaFoldDB" id="A0A5B7E4N5"/>
<reference evidence="1 2" key="1">
    <citation type="submission" date="2019-05" db="EMBL/GenBank/DDBJ databases">
        <title>Another draft genome of Portunus trituberculatus and its Hox gene families provides insights of decapod evolution.</title>
        <authorList>
            <person name="Jeong J.-H."/>
            <person name="Song I."/>
            <person name="Kim S."/>
            <person name="Choi T."/>
            <person name="Kim D."/>
            <person name="Ryu S."/>
            <person name="Kim W."/>
        </authorList>
    </citation>
    <scope>NUCLEOTIDE SEQUENCE [LARGE SCALE GENOMIC DNA]</scope>
    <source>
        <tissue evidence="1">Muscle</tissue>
    </source>
</reference>
<name>A0A5B7E4N5_PORTR</name>
<evidence type="ECO:0000313" key="1">
    <source>
        <dbReference type="EMBL" id="MPC28345.1"/>
    </source>
</evidence>